<evidence type="ECO:0000313" key="1">
    <source>
        <dbReference type="EMBL" id="GBP24725.1"/>
    </source>
</evidence>
<reference evidence="1 2" key="1">
    <citation type="journal article" date="2019" name="Commun. Biol.">
        <title>The bagworm genome reveals a unique fibroin gene that provides high tensile strength.</title>
        <authorList>
            <person name="Kono N."/>
            <person name="Nakamura H."/>
            <person name="Ohtoshi R."/>
            <person name="Tomita M."/>
            <person name="Numata K."/>
            <person name="Arakawa K."/>
        </authorList>
    </citation>
    <scope>NUCLEOTIDE SEQUENCE [LARGE SCALE GENOMIC DNA]</scope>
</reference>
<organism evidence="1 2">
    <name type="scientific">Eumeta variegata</name>
    <name type="common">Bagworm moth</name>
    <name type="synonym">Eumeta japonica</name>
    <dbReference type="NCBI Taxonomy" id="151549"/>
    <lineage>
        <taxon>Eukaryota</taxon>
        <taxon>Metazoa</taxon>
        <taxon>Ecdysozoa</taxon>
        <taxon>Arthropoda</taxon>
        <taxon>Hexapoda</taxon>
        <taxon>Insecta</taxon>
        <taxon>Pterygota</taxon>
        <taxon>Neoptera</taxon>
        <taxon>Endopterygota</taxon>
        <taxon>Lepidoptera</taxon>
        <taxon>Glossata</taxon>
        <taxon>Ditrysia</taxon>
        <taxon>Tineoidea</taxon>
        <taxon>Psychidae</taxon>
        <taxon>Oiketicinae</taxon>
        <taxon>Eumeta</taxon>
    </lineage>
</organism>
<dbReference type="Proteomes" id="UP000299102">
    <property type="component" value="Unassembled WGS sequence"/>
</dbReference>
<dbReference type="EMBL" id="BGZK01000165">
    <property type="protein sequence ID" value="GBP24725.1"/>
    <property type="molecule type" value="Genomic_DNA"/>
</dbReference>
<dbReference type="AlphaFoldDB" id="A0A4C1UE61"/>
<comment type="caution">
    <text evidence="1">The sequence shown here is derived from an EMBL/GenBank/DDBJ whole genome shotgun (WGS) entry which is preliminary data.</text>
</comment>
<sequence>MQIIDLLKSSASQQKDISALKIRLRTETLRSIGGVYKGKKDDGYSDTDDDGVTGAYLSADLERAQPGPDAGVLEQRIVSQLVAKLVDTSGVDSSQFKTEGGTAKPISSTVLEIYRRVRRSICG</sequence>
<name>A0A4C1UE61_EUMVA</name>
<gene>
    <name evidence="1" type="ORF">EVAR_79572_1</name>
</gene>
<accession>A0A4C1UE61</accession>
<proteinExistence type="predicted"/>
<evidence type="ECO:0000313" key="2">
    <source>
        <dbReference type="Proteomes" id="UP000299102"/>
    </source>
</evidence>
<protein>
    <submittedName>
        <fullName evidence="1">Uncharacterized protein</fullName>
    </submittedName>
</protein>
<keyword evidence="2" id="KW-1185">Reference proteome</keyword>